<dbReference type="CDD" id="cd01128">
    <property type="entry name" value="rho_factor_C"/>
    <property type="match status" value="1"/>
</dbReference>
<comment type="similarity">
    <text evidence="9 11">Belongs to the Rho family.</text>
</comment>
<evidence type="ECO:0000256" key="6">
    <source>
        <dbReference type="ARBA" id="ARBA00022884"/>
    </source>
</evidence>
<dbReference type="SMART" id="SM00959">
    <property type="entry name" value="Rho_N"/>
    <property type="match status" value="1"/>
</dbReference>
<dbReference type="SUPFAM" id="SSF52540">
    <property type="entry name" value="P-loop containing nucleoside triphosphate hydrolases"/>
    <property type="match status" value="1"/>
</dbReference>
<feature type="compositionally biased region" description="Basic and acidic residues" evidence="12">
    <location>
        <begin position="251"/>
        <end position="264"/>
    </location>
</feature>
<feature type="compositionally biased region" description="Low complexity" evidence="12">
    <location>
        <begin position="98"/>
        <end position="119"/>
    </location>
</feature>
<feature type="compositionally biased region" description="Polar residues" evidence="12">
    <location>
        <begin position="124"/>
        <end position="142"/>
    </location>
</feature>
<gene>
    <name evidence="9" type="primary">rho</name>
    <name evidence="14" type="ORF">BCAL_1962</name>
</gene>
<evidence type="ECO:0000256" key="11">
    <source>
        <dbReference type="PROSITE-ProRule" id="PRU01203"/>
    </source>
</evidence>
<evidence type="ECO:0000256" key="12">
    <source>
        <dbReference type="SAM" id="MobiDB-lite"/>
    </source>
</evidence>
<dbReference type="Pfam" id="PF00006">
    <property type="entry name" value="ATP-synt_ab"/>
    <property type="match status" value="1"/>
</dbReference>
<dbReference type="SMART" id="SM00357">
    <property type="entry name" value="CSP"/>
    <property type="match status" value="1"/>
</dbReference>
<evidence type="ECO:0000256" key="10">
    <source>
        <dbReference type="NCBIfam" id="TIGR00767"/>
    </source>
</evidence>
<accession>A0A087A5G7</accession>
<feature type="binding site" evidence="9">
    <location>
        <begin position="540"/>
        <end position="545"/>
    </location>
    <ligand>
        <name>ATP</name>
        <dbReference type="ChEBI" id="CHEBI:30616"/>
    </ligand>
</feature>
<keyword evidence="1 9" id="KW-0806">Transcription termination</keyword>
<dbReference type="RefSeq" id="WP_043167200.1">
    <property type="nucleotide sequence ID" value="NZ_JDUV01000023.1"/>
</dbReference>
<dbReference type="NCBIfam" id="NF006886">
    <property type="entry name" value="PRK09376.1"/>
    <property type="match status" value="1"/>
</dbReference>
<keyword evidence="4 9" id="KW-0347">Helicase</keyword>
<dbReference type="InterPro" id="IPR000194">
    <property type="entry name" value="ATPase_F1/V1/A1_a/bsu_nucl-bd"/>
</dbReference>
<evidence type="ECO:0000256" key="8">
    <source>
        <dbReference type="ARBA" id="ARBA00023163"/>
    </source>
</evidence>
<dbReference type="GO" id="GO:0005524">
    <property type="term" value="F:ATP binding"/>
    <property type="evidence" value="ECO:0007669"/>
    <property type="project" value="UniProtKB-UniRule"/>
</dbReference>
<dbReference type="AlphaFoldDB" id="A0A087A5G7"/>
<dbReference type="InterPro" id="IPR011129">
    <property type="entry name" value="CSD"/>
</dbReference>
<dbReference type="NCBIfam" id="TIGR00767">
    <property type="entry name" value="rho"/>
    <property type="match status" value="1"/>
</dbReference>
<dbReference type="GO" id="GO:0016787">
    <property type="term" value="F:hydrolase activity"/>
    <property type="evidence" value="ECO:0007669"/>
    <property type="project" value="UniProtKB-KW"/>
</dbReference>
<comment type="function">
    <text evidence="9">Facilitates transcription termination by a mechanism that involves Rho binding to the nascent RNA, activation of Rho's RNA-dependent ATPase activity, and release of the mRNA from the DNA template.</text>
</comment>
<proteinExistence type="inferred from homology"/>
<dbReference type="InterPro" id="IPR041703">
    <property type="entry name" value="Rho_factor_ATP-bd"/>
</dbReference>
<feature type="compositionally biased region" description="Basic and acidic residues" evidence="12">
    <location>
        <begin position="315"/>
        <end position="349"/>
    </location>
</feature>
<dbReference type="GO" id="GO:0006353">
    <property type="term" value="P:DNA-templated transcription termination"/>
    <property type="evidence" value="ECO:0007669"/>
    <property type="project" value="UniProtKB-UniRule"/>
</dbReference>
<dbReference type="InterPro" id="IPR004665">
    <property type="entry name" value="Term_rho"/>
</dbReference>
<dbReference type="GO" id="GO:0008186">
    <property type="term" value="F:ATP-dependent activity, acting on RNA"/>
    <property type="evidence" value="ECO:0007669"/>
    <property type="project" value="UniProtKB-UniRule"/>
</dbReference>
<dbReference type="HAMAP" id="MF_01884">
    <property type="entry name" value="Rho"/>
    <property type="match status" value="1"/>
</dbReference>
<comment type="caution">
    <text evidence="9">Lacks conserved residue(s) required for the propagation of feature annotation.</text>
</comment>
<dbReference type="Proteomes" id="UP000029072">
    <property type="component" value="Unassembled WGS sequence"/>
</dbReference>
<dbReference type="Gene3D" id="3.40.50.300">
    <property type="entry name" value="P-loop containing nucleotide triphosphate hydrolases"/>
    <property type="match status" value="1"/>
</dbReference>
<keyword evidence="5 9" id="KW-0067">ATP-binding</keyword>
<feature type="compositionally biased region" description="Basic and acidic residues" evidence="12">
    <location>
        <begin position="358"/>
        <end position="413"/>
    </location>
</feature>
<evidence type="ECO:0000256" key="2">
    <source>
        <dbReference type="ARBA" id="ARBA00022741"/>
    </source>
</evidence>
<dbReference type="eggNOG" id="COG1158">
    <property type="taxonomic scope" value="Bacteria"/>
</dbReference>
<name>A0A087A5G7_9BIFI</name>
<dbReference type="InterPro" id="IPR027417">
    <property type="entry name" value="P-loop_NTPase"/>
</dbReference>
<protein>
    <recommendedName>
        <fullName evidence="9 10">Transcription termination factor Rho</fullName>
        <ecNumber evidence="9 10">3.6.4.-</ecNumber>
    </recommendedName>
    <alternativeName>
        <fullName evidence="9">ATP-dependent helicase Rho</fullName>
    </alternativeName>
</protein>
<evidence type="ECO:0000256" key="9">
    <source>
        <dbReference type="HAMAP-Rule" id="MF_01884"/>
    </source>
</evidence>
<keyword evidence="8 9" id="KW-0804">Transcription</keyword>
<dbReference type="GO" id="GO:0003723">
    <property type="term" value="F:RNA binding"/>
    <property type="evidence" value="ECO:0007669"/>
    <property type="project" value="UniProtKB-UniRule"/>
</dbReference>
<dbReference type="InterPro" id="IPR012340">
    <property type="entry name" value="NA-bd_OB-fold"/>
</dbReference>
<keyword evidence="3 9" id="KW-0378">Hydrolase</keyword>
<dbReference type="Gene3D" id="2.40.50.140">
    <property type="entry name" value="Nucleic acid-binding proteins"/>
    <property type="match status" value="1"/>
</dbReference>
<comment type="caution">
    <text evidence="14">The sequence shown here is derived from an EMBL/GenBank/DDBJ whole genome shotgun (WGS) entry which is preliminary data.</text>
</comment>
<evidence type="ECO:0000256" key="5">
    <source>
        <dbReference type="ARBA" id="ARBA00022840"/>
    </source>
</evidence>
<keyword evidence="2 9" id="KW-0547">Nucleotide-binding</keyword>
<dbReference type="Gene3D" id="1.10.720.10">
    <property type="match status" value="1"/>
</dbReference>
<feature type="region of interest" description="Disordered" evidence="12">
    <location>
        <begin position="42"/>
        <end position="416"/>
    </location>
</feature>
<reference evidence="14 15" key="1">
    <citation type="submission" date="2014-03" db="EMBL/GenBank/DDBJ databases">
        <title>Genomics of Bifidobacteria.</title>
        <authorList>
            <person name="Ventura M."/>
            <person name="Milani C."/>
            <person name="Lugli G.A."/>
        </authorList>
    </citation>
    <scope>NUCLEOTIDE SEQUENCE [LARGE SCALE GENOMIC DNA]</scope>
    <source>
        <strain evidence="14 15">DSM 23973</strain>
    </source>
</reference>
<sequence>MANSQNLEDMKLPELKELAKQMGLRGTSTMRKPELLATLQAARSGGQAPAGVTVRAPKGGKTARTRAAKSAGTTVEASINAQSDAPVQAASNDMSSSAEPVAPVAPVETAETAEAANPVGTAAAESTDQQAPSAAQRTFQGTASAAQPAEQQASAQVDEAAASVVAGLAGFEPIPASEESSRERTPRNRRFDFDRPTSRFDRADREREREEEQDRAERDARSGRRDRRVNDQDAAASLLDSLDLSEPTPSGEERKERGRRHVIDENGDEIIVANVRRRRRPTEEREQNEEVVRDLDDILATLPTQNNAPRDDEDDSRRNRGDRTNHSARNDRGNDRGNDRNADRDDHGDRRGRRVRGRDRGRDFEEREDRRDRGGDRAERAVDHVERDWNDDRGGRAERQDRADRNADRRGNEEQNNDLVPVAGIIDVLDSYAFVRTSGYLPGPNDVYVSMGQVKKYGLRKGDAVHGAIRAPREGDRRNQRQKFVPLQSIDSINGMSVEEAANRPQFNKLTPLYPQERLKQETTPNKLTGRIMDIVSPIGKGQRGLIVSPPKAGKTITLQNIANSITTNNPEVHLMVVLVDERPEEVTDMERTVQGEVISSTFDRPASDHTTVAELAIERAKRLVELGQDVVVLLDSMTRLARAYNIAAPASGRILSGGVDAQALYPPKKFFGAARNIENGGSLTIISSALVETGSKMDEVIFEEFKGTGNMELRLSRELADKRLFPAIDVNASGTRREELITNPQELPIIYRLRRLLGGMEPEQAYQTLVPRLKKTATNRDFLTAIVQQANGNAVNGN</sequence>
<dbReference type="InterPro" id="IPR011113">
    <property type="entry name" value="Rho_RNA-bd"/>
</dbReference>
<dbReference type="PROSITE" id="PS51856">
    <property type="entry name" value="RHO_RNA_BD"/>
    <property type="match status" value="1"/>
</dbReference>
<evidence type="ECO:0000256" key="3">
    <source>
        <dbReference type="ARBA" id="ARBA00022801"/>
    </source>
</evidence>
<keyword evidence="7 9" id="KW-0805">Transcription regulation</keyword>
<feature type="compositionally biased region" description="Low complexity" evidence="12">
    <location>
        <begin position="233"/>
        <end position="245"/>
    </location>
</feature>
<evidence type="ECO:0000256" key="4">
    <source>
        <dbReference type="ARBA" id="ARBA00022806"/>
    </source>
</evidence>
<dbReference type="GO" id="GO:0004386">
    <property type="term" value="F:helicase activity"/>
    <property type="evidence" value="ECO:0007669"/>
    <property type="project" value="UniProtKB-UniRule"/>
</dbReference>
<dbReference type="SUPFAM" id="SSF68912">
    <property type="entry name" value="Rho N-terminal domain-like"/>
    <property type="match status" value="1"/>
</dbReference>
<dbReference type="PANTHER" id="PTHR46425:SF1">
    <property type="entry name" value="TRANSCRIPTION TERMINATION FACTOR RHO"/>
    <property type="match status" value="1"/>
</dbReference>
<feature type="compositionally biased region" description="Basic and acidic residues" evidence="12">
    <location>
        <begin position="179"/>
        <end position="231"/>
    </location>
</feature>
<dbReference type="STRING" id="1437609.BCAL_1962"/>
<feature type="binding site" evidence="9">
    <location>
        <position position="583"/>
    </location>
    <ligand>
        <name>ATP</name>
        <dbReference type="ChEBI" id="CHEBI:30616"/>
    </ligand>
</feature>
<dbReference type="PANTHER" id="PTHR46425">
    <property type="entry name" value="TRANSCRIPTION TERMINATION FACTOR RHO"/>
    <property type="match status" value="1"/>
</dbReference>
<keyword evidence="6 9" id="KW-0694">RNA-binding</keyword>
<evidence type="ECO:0000256" key="7">
    <source>
        <dbReference type="ARBA" id="ARBA00023015"/>
    </source>
</evidence>
<dbReference type="InterPro" id="IPR003593">
    <property type="entry name" value="AAA+_ATPase"/>
</dbReference>
<feature type="compositionally biased region" description="Basic and acidic residues" evidence="12">
    <location>
        <begin position="281"/>
        <end position="296"/>
    </location>
</feature>
<evidence type="ECO:0000313" key="14">
    <source>
        <dbReference type="EMBL" id="KFI54017.1"/>
    </source>
</evidence>
<feature type="domain" description="Rho RNA-BD" evidence="13">
    <location>
        <begin position="419"/>
        <end position="497"/>
    </location>
</feature>
<dbReference type="EMBL" id="JGYS01000012">
    <property type="protein sequence ID" value="KFI54017.1"/>
    <property type="molecule type" value="Genomic_DNA"/>
</dbReference>
<feature type="binding site" evidence="9">
    <location>
        <begin position="552"/>
        <end position="557"/>
    </location>
    <ligand>
        <name>ATP</name>
        <dbReference type="ChEBI" id="CHEBI:30616"/>
    </ligand>
</feature>
<dbReference type="EC" id="3.6.4.-" evidence="9 10"/>
<dbReference type="InterPro" id="IPR036269">
    <property type="entry name" value="Rho_N_sf"/>
</dbReference>
<evidence type="ECO:0000259" key="13">
    <source>
        <dbReference type="PROSITE" id="PS51856"/>
    </source>
</evidence>
<dbReference type="Pfam" id="PF07497">
    <property type="entry name" value="Rho_RNA_bind"/>
    <property type="match status" value="1"/>
</dbReference>
<dbReference type="SUPFAM" id="SSF50249">
    <property type="entry name" value="Nucleic acid-binding proteins"/>
    <property type="match status" value="1"/>
</dbReference>
<dbReference type="Pfam" id="PF07498">
    <property type="entry name" value="Rho_N"/>
    <property type="match status" value="1"/>
</dbReference>
<evidence type="ECO:0000313" key="15">
    <source>
        <dbReference type="Proteomes" id="UP000029072"/>
    </source>
</evidence>
<comment type="subunit">
    <text evidence="9">Homohexamer. The homohexamer assembles into an open ring structure.</text>
</comment>
<feature type="compositionally biased region" description="Polar residues" evidence="12">
    <location>
        <begin position="71"/>
        <end position="97"/>
    </location>
</feature>
<organism evidence="14 15">
    <name type="scientific">Bifidobacterium callitrichos DSM 23973</name>
    <dbReference type="NCBI Taxonomy" id="1437609"/>
    <lineage>
        <taxon>Bacteria</taxon>
        <taxon>Bacillati</taxon>
        <taxon>Actinomycetota</taxon>
        <taxon>Actinomycetes</taxon>
        <taxon>Bifidobacteriales</taxon>
        <taxon>Bifidobacteriaceae</taxon>
        <taxon>Bifidobacterium</taxon>
    </lineage>
</organism>
<feature type="compositionally biased region" description="Low complexity" evidence="12">
    <location>
        <begin position="143"/>
        <end position="156"/>
    </location>
</feature>
<dbReference type="SMART" id="SM00382">
    <property type="entry name" value="AAA"/>
    <property type="match status" value="1"/>
</dbReference>
<dbReference type="InterPro" id="IPR011112">
    <property type="entry name" value="Rho-like_N"/>
</dbReference>
<evidence type="ECO:0000256" key="1">
    <source>
        <dbReference type="ARBA" id="ARBA00022472"/>
    </source>
</evidence>